<evidence type="ECO:0000256" key="1">
    <source>
        <dbReference type="ARBA" id="ARBA00006484"/>
    </source>
</evidence>
<reference evidence="4 5" key="1">
    <citation type="submission" date="2020-02" db="EMBL/GenBank/DDBJ databases">
        <title>Whole-genome analyses of novel actinobacteria.</title>
        <authorList>
            <person name="Sahin N."/>
        </authorList>
    </citation>
    <scope>NUCLEOTIDE SEQUENCE [LARGE SCALE GENOMIC DNA]</scope>
    <source>
        <strain evidence="4 5">A7024</strain>
    </source>
</reference>
<dbReference type="SUPFAM" id="SSF51735">
    <property type="entry name" value="NAD(P)-binding Rossmann-fold domains"/>
    <property type="match status" value="1"/>
</dbReference>
<dbReference type="InterPro" id="IPR057326">
    <property type="entry name" value="KR_dom"/>
</dbReference>
<organism evidence="4 5">
    <name type="scientific">Streptomyces coryli</name>
    <dbReference type="NCBI Taxonomy" id="1128680"/>
    <lineage>
        <taxon>Bacteria</taxon>
        <taxon>Bacillati</taxon>
        <taxon>Actinomycetota</taxon>
        <taxon>Actinomycetes</taxon>
        <taxon>Kitasatosporales</taxon>
        <taxon>Streptomycetaceae</taxon>
        <taxon>Streptomyces</taxon>
    </lineage>
</organism>
<name>A0A6G4UAE6_9ACTN</name>
<dbReference type="Proteomes" id="UP000481583">
    <property type="component" value="Unassembled WGS sequence"/>
</dbReference>
<protein>
    <submittedName>
        <fullName evidence="4">SDR family oxidoreductase</fullName>
    </submittedName>
</protein>
<dbReference type="InterPro" id="IPR002347">
    <property type="entry name" value="SDR_fam"/>
</dbReference>
<keyword evidence="5" id="KW-1185">Reference proteome</keyword>
<dbReference type="SMART" id="SM00822">
    <property type="entry name" value="PKS_KR"/>
    <property type="match status" value="1"/>
</dbReference>
<dbReference type="FunFam" id="3.40.50.720:FF:000084">
    <property type="entry name" value="Short-chain dehydrogenase reductase"/>
    <property type="match status" value="1"/>
</dbReference>
<keyword evidence="2" id="KW-0560">Oxidoreductase</keyword>
<evidence type="ECO:0000313" key="5">
    <source>
        <dbReference type="Proteomes" id="UP000481583"/>
    </source>
</evidence>
<evidence type="ECO:0000259" key="3">
    <source>
        <dbReference type="SMART" id="SM00822"/>
    </source>
</evidence>
<comment type="caution">
    <text evidence="4">The sequence shown here is derived from an EMBL/GenBank/DDBJ whole genome shotgun (WGS) entry which is preliminary data.</text>
</comment>
<accession>A0A6G4UAE6</accession>
<dbReference type="PANTHER" id="PTHR43943:SF2">
    <property type="entry name" value="DEHYDROGENASE_REDUCTASE 4"/>
    <property type="match status" value="1"/>
</dbReference>
<dbReference type="EMBL" id="JAAKZV010000185">
    <property type="protein sequence ID" value="NGN68161.1"/>
    <property type="molecule type" value="Genomic_DNA"/>
</dbReference>
<evidence type="ECO:0000256" key="2">
    <source>
        <dbReference type="ARBA" id="ARBA00023002"/>
    </source>
</evidence>
<dbReference type="PRINTS" id="PR00081">
    <property type="entry name" value="GDHRDH"/>
</dbReference>
<dbReference type="RefSeq" id="WP_165241848.1">
    <property type="nucleotide sequence ID" value="NZ_JAAKZV010000185.1"/>
</dbReference>
<evidence type="ECO:0000313" key="4">
    <source>
        <dbReference type="EMBL" id="NGN68161.1"/>
    </source>
</evidence>
<gene>
    <name evidence="4" type="ORF">G5C51_30205</name>
</gene>
<dbReference type="Pfam" id="PF13561">
    <property type="entry name" value="adh_short_C2"/>
    <property type="match status" value="1"/>
</dbReference>
<comment type="similarity">
    <text evidence="1">Belongs to the short-chain dehydrogenases/reductases (SDR) family.</text>
</comment>
<dbReference type="Gene3D" id="3.40.50.720">
    <property type="entry name" value="NAD(P)-binding Rossmann-like Domain"/>
    <property type="match status" value="1"/>
</dbReference>
<dbReference type="InterPro" id="IPR036291">
    <property type="entry name" value="NAD(P)-bd_dom_sf"/>
</dbReference>
<dbReference type="CDD" id="cd05233">
    <property type="entry name" value="SDR_c"/>
    <property type="match status" value="1"/>
</dbReference>
<feature type="domain" description="Ketoreductase" evidence="3">
    <location>
        <begin position="8"/>
        <end position="182"/>
    </location>
</feature>
<proteinExistence type="inferred from homology"/>
<dbReference type="PANTHER" id="PTHR43943">
    <property type="entry name" value="DEHYDROGENASE/REDUCTASE (SDR FAMILY) MEMBER 4"/>
    <property type="match status" value="1"/>
</dbReference>
<dbReference type="GO" id="GO:0016491">
    <property type="term" value="F:oxidoreductase activity"/>
    <property type="evidence" value="ECO:0007669"/>
    <property type="project" value="UniProtKB-KW"/>
</dbReference>
<dbReference type="AlphaFoldDB" id="A0A6G4UAE6"/>
<sequence>MSGKFAGKKAVVTGGTHGMGLAIVQALLDEGAEVVLTGRNESSNEAARAELKGRAAHVVRSDAADAADIAALAEVARERLGRVDHLFVNHGYAELGALQDVTEEHWDRHFAVNTKGAFFTVQALEPLIPDGGSIVFTTVANDAPFAGLSAYSASKEAVRAFAHVLAAELVPRRIRVNAVAPGFIKTPTMGVPGLSDEERREFEREGDLITPLGRHGTAEEIATAALFLAGDATFTTNVELAVDGGLAQGLPAAAPSAA</sequence>